<organism evidence="6 7">
    <name type="scientific">Anaerocolumna jejuensis DSM 15929</name>
    <dbReference type="NCBI Taxonomy" id="1121322"/>
    <lineage>
        <taxon>Bacteria</taxon>
        <taxon>Bacillati</taxon>
        <taxon>Bacillota</taxon>
        <taxon>Clostridia</taxon>
        <taxon>Lachnospirales</taxon>
        <taxon>Lachnospiraceae</taxon>
        <taxon>Anaerocolumna</taxon>
    </lineage>
</organism>
<evidence type="ECO:0000256" key="3">
    <source>
        <dbReference type="SAM" id="Phobius"/>
    </source>
</evidence>
<sequence length="375" mass="42331">MEKNCDIIKDLLPLYIDGVCSEDSKKAVEEHIKTCESCRKELEDFKSAVSAVDSGEEEIIRKISYRWKKTRAKALLTGILAMLLLALAGLVFYLYSSGDRAVKYGEVTVEDLSLLPNSNVYFSLKTADDITARDADWFTQDGNVYVTLQTNRIQLHKRKLAESDFAENTDNYSHWVFDTRLGGIKNIYLFEGLNGYDDGKTEKTLIWSSNNRLEGADTRAKAWARTYHSWGNIEPGLLANTLYQHKNPYVGNMSANSKILTDLKIGRVLGNFTNELQTKKEPYGYTLLFEKNLKAEEQKDFDATMKKYALCMLALIENLSEVSWKYTVLEKGKENPVIQTITKEEAAKLLGGDIKGFGASAADIQNLLYTIGIEQ</sequence>
<feature type="domain" description="Putative zinc-finger" evidence="4">
    <location>
        <begin position="5"/>
        <end position="39"/>
    </location>
</feature>
<keyword evidence="3" id="KW-0812">Transmembrane</keyword>
<evidence type="ECO:0000256" key="1">
    <source>
        <dbReference type="ARBA" id="ARBA00024353"/>
    </source>
</evidence>
<dbReference type="InterPro" id="IPR041916">
    <property type="entry name" value="Anti_sigma_zinc_sf"/>
</dbReference>
<accession>A0A1M7C8U1</accession>
<proteinExistence type="inferred from homology"/>
<name>A0A1M7C8U1_9FIRM</name>
<dbReference type="OrthoDB" id="6194834at2"/>
<feature type="domain" description="DUF4825" evidence="5">
    <location>
        <begin position="242"/>
        <end position="326"/>
    </location>
</feature>
<evidence type="ECO:0000256" key="2">
    <source>
        <dbReference type="ARBA" id="ARBA00024438"/>
    </source>
</evidence>
<keyword evidence="3" id="KW-1133">Transmembrane helix</keyword>
<dbReference type="Pfam" id="PF16107">
    <property type="entry name" value="DUF4825"/>
    <property type="match status" value="1"/>
</dbReference>
<dbReference type="InterPro" id="IPR027383">
    <property type="entry name" value="Znf_put"/>
</dbReference>
<dbReference type="InterPro" id="IPR032250">
    <property type="entry name" value="DUF4825"/>
</dbReference>
<evidence type="ECO:0000259" key="4">
    <source>
        <dbReference type="Pfam" id="PF13490"/>
    </source>
</evidence>
<comment type="similarity">
    <text evidence="1">Belongs to the zinc-associated anti-sigma factor (ZAS) superfamily. Anti-sigma-W factor family.</text>
</comment>
<reference evidence="6 7" key="1">
    <citation type="submission" date="2016-11" db="EMBL/GenBank/DDBJ databases">
        <authorList>
            <person name="Jaros S."/>
            <person name="Januszkiewicz K."/>
            <person name="Wedrychowicz H."/>
        </authorList>
    </citation>
    <scope>NUCLEOTIDE SEQUENCE [LARGE SCALE GENOMIC DNA]</scope>
    <source>
        <strain evidence="6 7">DSM 15929</strain>
    </source>
</reference>
<keyword evidence="6" id="KW-0863">Zinc-finger</keyword>
<feature type="transmembrane region" description="Helical" evidence="3">
    <location>
        <begin position="74"/>
        <end position="95"/>
    </location>
</feature>
<dbReference type="EMBL" id="FRAC01000041">
    <property type="protein sequence ID" value="SHL63655.1"/>
    <property type="molecule type" value="Genomic_DNA"/>
</dbReference>
<dbReference type="Proteomes" id="UP000184386">
    <property type="component" value="Unassembled WGS sequence"/>
</dbReference>
<keyword evidence="7" id="KW-1185">Reference proteome</keyword>
<evidence type="ECO:0000259" key="5">
    <source>
        <dbReference type="Pfam" id="PF16107"/>
    </source>
</evidence>
<dbReference type="Gene3D" id="1.10.10.1320">
    <property type="entry name" value="Anti-sigma factor, zinc-finger domain"/>
    <property type="match status" value="1"/>
</dbReference>
<dbReference type="AlphaFoldDB" id="A0A1M7C8U1"/>
<keyword evidence="6" id="KW-0479">Metal-binding</keyword>
<evidence type="ECO:0000313" key="6">
    <source>
        <dbReference type="EMBL" id="SHL63655.1"/>
    </source>
</evidence>
<keyword evidence="6" id="KW-0862">Zinc</keyword>
<dbReference type="RefSeq" id="WP_073280265.1">
    <property type="nucleotide sequence ID" value="NZ_FRAC01000041.1"/>
</dbReference>
<dbReference type="Pfam" id="PF13490">
    <property type="entry name" value="zf-HC2"/>
    <property type="match status" value="1"/>
</dbReference>
<dbReference type="GO" id="GO:0008270">
    <property type="term" value="F:zinc ion binding"/>
    <property type="evidence" value="ECO:0007669"/>
    <property type="project" value="UniProtKB-KW"/>
</dbReference>
<keyword evidence="3" id="KW-0472">Membrane</keyword>
<evidence type="ECO:0000313" key="7">
    <source>
        <dbReference type="Proteomes" id="UP000184386"/>
    </source>
</evidence>
<gene>
    <name evidence="6" type="ORF">SAMN02745136_05367</name>
</gene>
<protein>
    <recommendedName>
        <fullName evidence="2">Anti-sigma-W factor RsiW</fullName>
    </recommendedName>
</protein>
<dbReference type="STRING" id="1121322.SAMN02745136_05367"/>